<proteinExistence type="inferred from homology"/>
<dbReference type="CDD" id="cd06603">
    <property type="entry name" value="GH31_GANC_GANAB_alpha"/>
    <property type="match status" value="1"/>
</dbReference>
<dbReference type="STRING" id="401625.A0A0P1B9B1"/>
<evidence type="ECO:0000256" key="8">
    <source>
        <dbReference type="SAM" id="MobiDB-lite"/>
    </source>
</evidence>
<dbReference type="CDD" id="cd14752">
    <property type="entry name" value="GH31_N"/>
    <property type="match status" value="1"/>
</dbReference>
<name>A0A0P1B9B1_9BASI</name>
<evidence type="ECO:0000256" key="2">
    <source>
        <dbReference type="ARBA" id="ARBA00007806"/>
    </source>
</evidence>
<dbReference type="AlphaFoldDB" id="A0A0P1B9B1"/>
<evidence type="ECO:0000313" key="13">
    <source>
        <dbReference type="EMBL" id="CEH11747.1"/>
    </source>
</evidence>
<dbReference type="GO" id="GO:0017177">
    <property type="term" value="C:glucosidase II complex"/>
    <property type="evidence" value="ECO:0007669"/>
    <property type="project" value="TreeGrafter"/>
</dbReference>
<dbReference type="SUPFAM" id="SSF51011">
    <property type="entry name" value="Glycosyl hydrolase domain"/>
    <property type="match status" value="1"/>
</dbReference>
<feature type="domain" description="Glycoside hydrolase family 31 N-terminal" evidence="11">
    <location>
        <begin position="102"/>
        <end position="376"/>
    </location>
</feature>
<feature type="domain" description="Glycoside hydrolase family 31 TIM barrel" evidence="10">
    <location>
        <begin position="425"/>
        <end position="755"/>
    </location>
</feature>
<evidence type="ECO:0000256" key="6">
    <source>
        <dbReference type="ARBA" id="ARBA00023295"/>
    </source>
</evidence>
<feature type="domain" description="Glycosyl hydrolase family 31 C-terminal" evidence="12">
    <location>
        <begin position="763"/>
        <end position="855"/>
    </location>
</feature>
<dbReference type="PANTHER" id="PTHR22762:SF54">
    <property type="entry name" value="BCDNA.GH04962"/>
    <property type="match status" value="1"/>
</dbReference>
<dbReference type="SUPFAM" id="SSF51445">
    <property type="entry name" value="(Trans)glycosidases"/>
    <property type="match status" value="1"/>
</dbReference>
<protein>
    <submittedName>
        <fullName evidence="13">Glycoside hydrolase family 31 protein</fullName>
    </submittedName>
</protein>
<dbReference type="InterPro" id="IPR017853">
    <property type="entry name" value="GH"/>
</dbReference>
<keyword evidence="14" id="KW-1185">Reference proteome</keyword>
<dbReference type="Gene3D" id="2.60.40.1180">
    <property type="entry name" value="Golgi alpha-mannosidase II"/>
    <property type="match status" value="2"/>
</dbReference>
<dbReference type="PANTHER" id="PTHR22762">
    <property type="entry name" value="ALPHA-GLUCOSIDASE"/>
    <property type="match status" value="1"/>
</dbReference>
<feature type="chain" id="PRO_5006059309" evidence="9">
    <location>
        <begin position="41"/>
        <end position="1039"/>
    </location>
</feature>
<evidence type="ECO:0000256" key="7">
    <source>
        <dbReference type="RuleBase" id="RU361185"/>
    </source>
</evidence>
<dbReference type="Pfam" id="PF21365">
    <property type="entry name" value="Glyco_hydro_31_3rd"/>
    <property type="match status" value="1"/>
</dbReference>
<dbReference type="InterPro" id="IPR000322">
    <property type="entry name" value="Glyco_hydro_31_TIM"/>
</dbReference>
<dbReference type="InterPro" id="IPR025887">
    <property type="entry name" value="Glyco_hydro_31_N_dom"/>
</dbReference>
<dbReference type="Pfam" id="PF01055">
    <property type="entry name" value="Glyco_hydro_31_2nd"/>
    <property type="match status" value="1"/>
</dbReference>
<evidence type="ECO:0000256" key="4">
    <source>
        <dbReference type="ARBA" id="ARBA00022801"/>
    </source>
</evidence>
<reference evidence="13 14" key="1">
    <citation type="submission" date="2014-09" db="EMBL/GenBank/DDBJ databases">
        <authorList>
            <person name="Magalhaes I.L.F."/>
            <person name="Oliveira U."/>
            <person name="Santos F.R."/>
            <person name="Vidigal T.H.D.A."/>
            <person name="Brescovit A.D."/>
            <person name="Santos A.J."/>
        </authorList>
    </citation>
    <scope>NUCLEOTIDE SEQUENCE [LARGE SCALE GENOMIC DNA]</scope>
</reference>
<dbReference type="GO" id="GO:0090599">
    <property type="term" value="F:alpha-glucosidase activity"/>
    <property type="evidence" value="ECO:0007669"/>
    <property type="project" value="TreeGrafter"/>
</dbReference>
<keyword evidence="3 9" id="KW-0732">Signal</keyword>
<feature type="region of interest" description="Disordered" evidence="8">
    <location>
        <begin position="255"/>
        <end position="287"/>
    </location>
</feature>
<evidence type="ECO:0000259" key="11">
    <source>
        <dbReference type="Pfam" id="PF13802"/>
    </source>
</evidence>
<dbReference type="OrthoDB" id="3237269at2759"/>
<evidence type="ECO:0000256" key="3">
    <source>
        <dbReference type="ARBA" id="ARBA00022729"/>
    </source>
</evidence>
<dbReference type="Proteomes" id="UP000054845">
    <property type="component" value="Unassembled WGS sequence"/>
</dbReference>
<feature type="compositionally biased region" description="Acidic residues" evidence="8">
    <location>
        <begin position="263"/>
        <end position="272"/>
    </location>
</feature>
<evidence type="ECO:0000256" key="5">
    <source>
        <dbReference type="ARBA" id="ARBA00023180"/>
    </source>
</evidence>
<dbReference type="Gene3D" id="3.20.20.80">
    <property type="entry name" value="Glycosidases"/>
    <property type="match status" value="2"/>
</dbReference>
<keyword evidence="5" id="KW-0325">Glycoprotein</keyword>
<comment type="pathway">
    <text evidence="1">Glycan metabolism.</text>
</comment>
<comment type="similarity">
    <text evidence="2 7">Belongs to the glycosyl hydrolase 31 family.</text>
</comment>
<sequence>MSDKMSFAGGRVGPLRRCMVVLQLLSALIVFLLLASPSSAVREHDFKKCADSSFCRRIRRLSSLPEHASPYALSSQPLYHPEDSRVTARVFNALHTNISFDLQLDMLEDGSTRVRLDEVGQTYNDFRRYDQAHQYAIENKPRPAAADSVSFEQTDMHTRIKYGPASEYLIDLTHVPLKLSFFRHGVEQVVLNGRGLLHMEHFRAKPDPFPTPKVEAAKEGAESSEEEQAAEIQPDRQLILQRKRDLIQAGHSQANADVWSGLEQEDSGEWEESWQGKPDSKPRGPEALSLDIAFPKKPFAFGLPEHASPLNLKSTRGEADEDFTDPYRLMNTDVFEYDYDSPMSLYGSVPVLHAQGNEQQGAASVFWLNGAETWIDISRSGKAGTEQTLDTHFFSESGVLDLFVYLHQDPADNIKAFSKLVGRTALPQYFAMGYHQSRWNYLTTQDVLDVSKEFSDQDIPMDVMWLDIEYSKDHMYMIWDDLNFPDPERMISGLDAEGRKLVIIVDPHFKRTNDYYVYKESKALDILVKTPDGKGEYEGWCWSGSASWIDAFNPKSWDWWSGLFRLKLKKLRANARNVHIWNDMQEPAIFNGPEITSPKDVIHHGGWEHRHLHNINGVLFQNITAKALVEREDPPRRPFVLARSWWVGTQKYGATWTGDNLGTWEHLAVSVPMILANNVGGMSFTGADIGGFFGNPEADMLVRWYQAGIFEPFFRAHAHIDTKRREPFLLAEPERSHVRELIKLRYKMLPIWYTAFKENKATGLPLLRPQFLMFPQDVNGAGIGDQYYLADSGLLVKPAVTKDATSVDVYLGEDEVYYNYFTRDIYHGSASGKTASVPAPLNEQLPLLQRGGSILPLRERVRRSAELGWRDPFTLVVALNNGKASKDKLRATGNLYLDDGQTYDHEQGSFVWRRFSAMKNTERAGLVLRSVDEAALRASTASSTDTLQIPANYSPSENAFAKSIEDVRVEKIIVIGLEKKPSKILKQNGSEVPFVWNAGTAATASAPKLPGVTPGKASELVIKDPALLIITDWQLEIVA</sequence>
<dbReference type="InterPro" id="IPR048395">
    <property type="entry name" value="Glyco_hydro_31_C"/>
</dbReference>
<dbReference type="EMBL" id="CCYA01000065">
    <property type="protein sequence ID" value="CEH11747.1"/>
    <property type="molecule type" value="Genomic_DNA"/>
</dbReference>
<evidence type="ECO:0000313" key="14">
    <source>
        <dbReference type="Proteomes" id="UP000054845"/>
    </source>
</evidence>
<feature type="region of interest" description="Disordered" evidence="8">
    <location>
        <begin position="203"/>
        <end position="235"/>
    </location>
</feature>
<dbReference type="InterPro" id="IPR013780">
    <property type="entry name" value="Glyco_hydro_b"/>
</dbReference>
<dbReference type="GO" id="GO:0006491">
    <property type="term" value="P:N-glycan processing"/>
    <property type="evidence" value="ECO:0007669"/>
    <property type="project" value="TreeGrafter"/>
</dbReference>
<keyword evidence="6 7" id="KW-0326">Glycosidase</keyword>
<dbReference type="Pfam" id="PF13802">
    <property type="entry name" value="Gal_mutarotas_2"/>
    <property type="match status" value="1"/>
</dbReference>
<evidence type="ECO:0000256" key="9">
    <source>
        <dbReference type="SAM" id="SignalP"/>
    </source>
</evidence>
<feature type="signal peptide" evidence="9">
    <location>
        <begin position="1"/>
        <end position="40"/>
    </location>
</feature>
<evidence type="ECO:0000259" key="12">
    <source>
        <dbReference type="Pfam" id="PF21365"/>
    </source>
</evidence>
<evidence type="ECO:0000259" key="10">
    <source>
        <dbReference type="Pfam" id="PF01055"/>
    </source>
</evidence>
<dbReference type="Gene3D" id="2.60.40.1760">
    <property type="entry name" value="glycosyl hydrolase (family 31)"/>
    <property type="match status" value="1"/>
</dbReference>
<keyword evidence="4 7" id="KW-0378">Hydrolase</keyword>
<organism evidence="13 14">
    <name type="scientific">Ceraceosorus bombacis</name>
    <dbReference type="NCBI Taxonomy" id="401625"/>
    <lineage>
        <taxon>Eukaryota</taxon>
        <taxon>Fungi</taxon>
        <taxon>Dikarya</taxon>
        <taxon>Basidiomycota</taxon>
        <taxon>Ustilaginomycotina</taxon>
        <taxon>Exobasidiomycetes</taxon>
        <taxon>Ceraceosorales</taxon>
        <taxon>Ceraceosoraceae</taxon>
        <taxon>Ceraceosorus</taxon>
    </lineage>
</organism>
<evidence type="ECO:0000256" key="1">
    <source>
        <dbReference type="ARBA" id="ARBA00004881"/>
    </source>
</evidence>
<dbReference type="GO" id="GO:0005975">
    <property type="term" value="P:carbohydrate metabolic process"/>
    <property type="evidence" value="ECO:0007669"/>
    <property type="project" value="InterPro"/>
</dbReference>
<accession>A0A0P1B9B1</accession>